<gene>
    <name evidence="1" type="ORF">SMTD_LOCUS19732</name>
</gene>
<evidence type="ECO:0000313" key="2">
    <source>
        <dbReference type="Proteomes" id="UP000269396"/>
    </source>
</evidence>
<dbReference type="Proteomes" id="UP000269396">
    <property type="component" value="Unassembled WGS sequence"/>
</dbReference>
<protein>
    <submittedName>
        <fullName evidence="1">Uncharacterized protein</fullName>
    </submittedName>
</protein>
<proteinExistence type="predicted"/>
<accession>A0A183PZE6</accession>
<dbReference type="AlphaFoldDB" id="A0A183PZE6"/>
<dbReference type="EMBL" id="UZAL01042895">
    <property type="protein sequence ID" value="VDP80593.1"/>
    <property type="molecule type" value="Genomic_DNA"/>
</dbReference>
<keyword evidence="2" id="KW-1185">Reference proteome</keyword>
<reference evidence="1 2" key="1">
    <citation type="submission" date="2018-11" db="EMBL/GenBank/DDBJ databases">
        <authorList>
            <consortium name="Pathogen Informatics"/>
        </authorList>
    </citation>
    <scope>NUCLEOTIDE SEQUENCE [LARGE SCALE GENOMIC DNA]</scope>
    <source>
        <strain>Denwood</strain>
        <strain evidence="2">Zambia</strain>
    </source>
</reference>
<sequence length="99" mass="11311">MRCRIYTISVRSFLVREDISLRDKCQNSSGPITKKLFPEALHYPTLLYSNHSLSKAIEKTKHLKNIPETLGFRVILSRKVESDDVTIDASRSQSDCKGK</sequence>
<name>A0A183PZE6_9TREM</name>
<evidence type="ECO:0000313" key="1">
    <source>
        <dbReference type="EMBL" id="VDP80593.1"/>
    </source>
</evidence>
<organism evidence="1 2">
    <name type="scientific">Schistosoma mattheei</name>
    <dbReference type="NCBI Taxonomy" id="31246"/>
    <lineage>
        <taxon>Eukaryota</taxon>
        <taxon>Metazoa</taxon>
        <taxon>Spiralia</taxon>
        <taxon>Lophotrochozoa</taxon>
        <taxon>Platyhelminthes</taxon>
        <taxon>Trematoda</taxon>
        <taxon>Digenea</taxon>
        <taxon>Strigeidida</taxon>
        <taxon>Schistosomatoidea</taxon>
        <taxon>Schistosomatidae</taxon>
        <taxon>Schistosoma</taxon>
    </lineage>
</organism>